<evidence type="ECO:0000256" key="1">
    <source>
        <dbReference type="SAM" id="Phobius"/>
    </source>
</evidence>
<keyword evidence="1" id="KW-0472">Membrane</keyword>
<sequence>MPLTAVAQGSHIRGELKGGEAKMLRLIVIVIGIILVGIILALGAFGLFLWFVDLLNPWSDRNLEQQARLRGLGPLSDEARMAQEEMSELGIGRKPES</sequence>
<comment type="caution">
    <text evidence="2">The sequence shown here is derived from an EMBL/GenBank/DDBJ whole genome shotgun (WGS) entry which is preliminary data.</text>
</comment>
<keyword evidence="1" id="KW-1133">Transmembrane helix</keyword>
<gene>
    <name evidence="2" type="ORF">LCGC14_2390230</name>
</gene>
<name>A0A0F9ESX8_9ZZZZ</name>
<organism evidence="2">
    <name type="scientific">marine sediment metagenome</name>
    <dbReference type="NCBI Taxonomy" id="412755"/>
    <lineage>
        <taxon>unclassified sequences</taxon>
        <taxon>metagenomes</taxon>
        <taxon>ecological metagenomes</taxon>
    </lineage>
</organism>
<protein>
    <submittedName>
        <fullName evidence="2">Uncharacterized protein</fullName>
    </submittedName>
</protein>
<reference evidence="2" key="1">
    <citation type="journal article" date="2015" name="Nature">
        <title>Complex archaea that bridge the gap between prokaryotes and eukaryotes.</title>
        <authorList>
            <person name="Spang A."/>
            <person name="Saw J.H."/>
            <person name="Jorgensen S.L."/>
            <person name="Zaremba-Niedzwiedzka K."/>
            <person name="Martijn J."/>
            <person name="Lind A.E."/>
            <person name="van Eijk R."/>
            <person name="Schleper C."/>
            <person name="Guy L."/>
            <person name="Ettema T.J."/>
        </authorList>
    </citation>
    <scope>NUCLEOTIDE SEQUENCE</scope>
</reference>
<dbReference type="EMBL" id="LAZR01035653">
    <property type="protein sequence ID" value="KKL26938.1"/>
    <property type="molecule type" value="Genomic_DNA"/>
</dbReference>
<keyword evidence="1" id="KW-0812">Transmembrane</keyword>
<evidence type="ECO:0000313" key="2">
    <source>
        <dbReference type="EMBL" id="KKL26938.1"/>
    </source>
</evidence>
<feature type="transmembrane region" description="Helical" evidence="1">
    <location>
        <begin position="26"/>
        <end position="52"/>
    </location>
</feature>
<accession>A0A0F9ESX8</accession>
<dbReference type="AlphaFoldDB" id="A0A0F9ESX8"/>
<proteinExistence type="predicted"/>